<name>A0A0C2MXJ3_THEKT</name>
<evidence type="ECO:0000313" key="2">
    <source>
        <dbReference type="EMBL" id="KII72066.1"/>
    </source>
</evidence>
<sequence>MYHNNGSSNRHSLISFHAGMGWKMYNSQIERFIILNNGGLLFGTKRMTNKILVSYNEGVNWYFKNISGHNLIDIFPFESENQIFIVAINYDLHTDIHSFVLFNFSHIISISHLMIDRPCGVDDFVTEYIPRYYEKCYQGKQIVYMRKKHYAKCIDNQTWPKFAINSCPCFLEDFHW</sequence>
<evidence type="ECO:0000259" key="1">
    <source>
        <dbReference type="Pfam" id="PF15901"/>
    </source>
</evidence>
<protein>
    <recommendedName>
        <fullName evidence="1">Sortilin C-terminal domain-containing protein</fullName>
    </recommendedName>
</protein>
<keyword evidence="3" id="KW-1185">Reference proteome</keyword>
<dbReference type="PANTHER" id="PTHR12106:SF27">
    <property type="entry name" value="SORTILIN-RELATED RECEPTOR"/>
    <property type="match status" value="1"/>
</dbReference>
<dbReference type="EMBL" id="JWZT01001424">
    <property type="protein sequence ID" value="KII72066.1"/>
    <property type="molecule type" value="Genomic_DNA"/>
</dbReference>
<dbReference type="GO" id="GO:0005794">
    <property type="term" value="C:Golgi apparatus"/>
    <property type="evidence" value="ECO:0007669"/>
    <property type="project" value="TreeGrafter"/>
</dbReference>
<dbReference type="GO" id="GO:0006892">
    <property type="term" value="P:post-Golgi vesicle-mediated transport"/>
    <property type="evidence" value="ECO:0007669"/>
    <property type="project" value="TreeGrafter"/>
</dbReference>
<dbReference type="GO" id="GO:0016020">
    <property type="term" value="C:membrane"/>
    <property type="evidence" value="ECO:0007669"/>
    <property type="project" value="TreeGrafter"/>
</dbReference>
<dbReference type="Proteomes" id="UP000031668">
    <property type="component" value="Unassembled WGS sequence"/>
</dbReference>
<gene>
    <name evidence="2" type="ORF">RF11_10654</name>
</gene>
<dbReference type="InterPro" id="IPR031777">
    <property type="entry name" value="Sortilin_C"/>
</dbReference>
<comment type="caution">
    <text evidence="2">The sequence shown here is derived from an EMBL/GenBank/DDBJ whole genome shotgun (WGS) entry which is preliminary data.</text>
</comment>
<dbReference type="OrthoDB" id="5949766at2759"/>
<proteinExistence type="predicted"/>
<feature type="domain" description="Sortilin C-terminal" evidence="1">
    <location>
        <begin position="114"/>
        <end position="174"/>
    </location>
</feature>
<organism evidence="2 3">
    <name type="scientific">Thelohanellus kitauei</name>
    <name type="common">Myxosporean</name>
    <dbReference type="NCBI Taxonomy" id="669202"/>
    <lineage>
        <taxon>Eukaryota</taxon>
        <taxon>Metazoa</taxon>
        <taxon>Cnidaria</taxon>
        <taxon>Myxozoa</taxon>
        <taxon>Myxosporea</taxon>
        <taxon>Bivalvulida</taxon>
        <taxon>Platysporina</taxon>
        <taxon>Myxobolidae</taxon>
        <taxon>Thelohanellus</taxon>
    </lineage>
</organism>
<evidence type="ECO:0000313" key="3">
    <source>
        <dbReference type="Proteomes" id="UP000031668"/>
    </source>
</evidence>
<dbReference type="AlphaFoldDB" id="A0A0C2MXJ3"/>
<reference evidence="2 3" key="1">
    <citation type="journal article" date="2014" name="Genome Biol. Evol.">
        <title>The genome of the myxosporean Thelohanellus kitauei shows adaptations to nutrient acquisition within its fish host.</title>
        <authorList>
            <person name="Yang Y."/>
            <person name="Xiong J."/>
            <person name="Zhou Z."/>
            <person name="Huo F."/>
            <person name="Miao W."/>
            <person name="Ran C."/>
            <person name="Liu Y."/>
            <person name="Zhang J."/>
            <person name="Feng J."/>
            <person name="Wang M."/>
            <person name="Wang M."/>
            <person name="Wang L."/>
            <person name="Yao B."/>
        </authorList>
    </citation>
    <scope>NUCLEOTIDE SEQUENCE [LARGE SCALE GENOMIC DNA]</scope>
    <source>
        <strain evidence="2">Wuqing</strain>
    </source>
</reference>
<accession>A0A0C2MXJ3</accession>
<dbReference type="InterPro" id="IPR050310">
    <property type="entry name" value="VPS10-sortilin"/>
</dbReference>
<dbReference type="PANTHER" id="PTHR12106">
    <property type="entry name" value="SORTILIN RELATED"/>
    <property type="match status" value="1"/>
</dbReference>
<dbReference type="Pfam" id="PF15901">
    <property type="entry name" value="Sortilin_C"/>
    <property type="match status" value="1"/>
</dbReference>